<reference evidence="7" key="1">
    <citation type="submission" date="2021-09" db="EMBL/GenBank/DDBJ databases">
        <authorList>
            <consortium name="Pathogen Informatics"/>
        </authorList>
    </citation>
    <scope>NUCLEOTIDE SEQUENCE</scope>
</reference>
<name>A0A8J2PY54_9BILA</name>
<dbReference type="SUPFAM" id="SSF81321">
    <property type="entry name" value="Family A G protein-coupled receptor-like"/>
    <property type="match status" value="1"/>
</dbReference>
<dbReference type="Gene3D" id="1.20.1070.10">
    <property type="entry name" value="Rhodopsin 7-helix transmembrane proteins"/>
    <property type="match status" value="1"/>
</dbReference>
<evidence type="ECO:0000313" key="8">
    <source>
        <dbReference type="Proteomes" id="UP000746747"/>
    </source>
</evidence>
<keyword evidence="3 5" id="KW-1133">Transmembrane helix</keyword>
<dbReference type="AlphaFoldDB" id="A0A8J2PY54"/>
<organism evidence="7 8">
    <name type="scientific">Cercopithifilaria johnstoni</name>
    <dbReference type="NCBI Taxonomy" id="2874296"/>
    <lineage>
        <taxon>Eukaryota</taxon>
        <taxon>Metazoa</taxon>
        <taxon>Ecdysozoa</taxon>
        <taxon>Nematoda</taxon>
        <taxon>Chromadorea</taxon>
        <taxon>Rhabditida</taxon>
        <taxon>Spirurina</taxon>
        <taxon>Spiruromorpha</taxon>
        <taxon>Filarioidea</taxon>
        <taxon>Onchocercidae</taxon>
        <taxon>Cercopithifilaria</taxon>
    </lineage>
</organism>
<feature type="transmembrane region" description="Helical" evidence="5">
    <location>
        <begin position="336"/>
        <end position="355"/>
    </location>
</feature>
<evidence type="ECO:0000256" key="5">
    <source>
        <dbReference type="SAM" id="Phobius"/>
    </source>
</evidence>
<accession>A0A8J2PY54</accession>
<feature type="domain" description="G-protein coupled receptors family 1 profile" evidence="6">
    <location>
        <begin position="43"/>
        <end position="325"/>
    </location>
</feature>
<evidence type="ECO:0000256" key="2">
    <source>
        <dbReference type="ARBA" id="ARBA00022692"/>
    </source>
</evidence>
<dbReference type="CDD" id="cd14978">
    <property type="entry name" value="7tmA_FMRFamide_R-like"/>
    <property type="match status" value="1"/>
</dbReference>
<keyword evidence="4 5" id="KW-0472">Membrane</keyword>
<protein>
    <recommendedName>
        <fullName evidence="6">G-protein coupled receptors family 1 profile domain-containing protein</fullName>
    </recommendedName>
</protein>
<dbReference type="InterPro" id="IPR017452">
    <property type="entry name" value="GPCR_Rhodpsn_7TM"/>
</dbReference>
<dbReference type="EMBL" id="CAKAEH010001857">
    <property type="protein sequence ID" value="CAG9539854.1"/>
    <property type="molecule type" value="Genomic_DNA"/>
</dbReference>
<feature type="transmembrane region" description="Helical" evidence="5">
    <location>
        <begin position="107"/>
        <end position="128"/>
    </location>
</feature>
<feature type="transmembrane region" description="Helical" evidence="5">
    <location>
        <begin position="209"/>
        <end position="230"/>
    </location>
</feature>
<feature type="transmembrane region" description="Helical" evidence="5">
    <location>
        <begin position="140"/>
        <end position="163"/>
    </location>
</feature>
<gene>
    <name evidence="7" type="ORF">CJOHNSTONI_LOCUS9419</name>
</gene>
<evidence type="ECO:0000259" key="6">
    <source>
        <dbReference type="PROSITE" id="PS50262"/>
    </source>
</evidence>
<feature type="transmembrane region" description="Helical" evidence="5">
    <location>
        <begin position="62"/>
        <end position="87"/>
    </location>
</feature>
<feature type="transmembrane region" description="Helical" evidence="5">
    <location>
        <begin position="302"/>
        <end position="324"/>
    </location>
</feature>
<keyword evidence="8" id="KW-1185">Reference proteome</keyword>
<evidence type="ECO:0000256" key="1">
    <source>
        <dbReference type="ARBA" id="ARBA00004370"/>
    </source>
</evidence>
<dbReference type="PROSITE" id="PS50262">
    <property type="entry name" value="G_PROTEIN_RECEP_F1_2"/>
    <property type="match status" value="1"/>
</dbReference>
<evidence type="ECO:0000256" key="3">
    <source>
        <dbReference type="ARBA" id="ARBA00022989"/>
    </source>
</evidence>
<evidence type="ECO:0000313" key="7">
    <source>
        <dbReference type="EMBL" id="CAG9539854.1"/>
    </source>
</evidence>
<dbReference type="PANTHER" id="PTHR46709:SF8">
    <property type="entry name" value="G-PROTEIN COUPLED RECEPTORS FAMILY 1 PROFILE DOMAIN-CONTAINING PROTEIN"/>
    <property type="match status" value="1"/>
</dbReference>
<proteinExistence type="predicted"/>
<feature type="transmembrane region" description="Helical" evidence="5">
    <location>
        <begin position="20"/>
        <end position="42"/>
    </location>
</feature>
<dbReference type="PANTHER" id="PTHR46709">
    <property type="entry name" value="PROTEIN CBG23488-RELATED"/>
    <property type="match status" value="1"/>
</dbReference>
<dbReference type="Proteomes" id="UP000746747">
    <property type="component" value="Unassembled WGS sequence"/>
</dbReference>
<dbReference type="OrthoDB" id="5799915at2759"/>
<comment type="subcellular location">
    <subcellularLocation>
        <location evidence="1">Membrane</location>
    </subcellularLocation>
</comment>
<dbReference type="GO" id="GO:0016020">
    <property type="term" value="C:membrane"/>
    <property type="evidence" value="ECO:0007669"/>
    <property type="project" value="UniProtKB-SubCell"/>
</dbReference>
<comment type="caution">
    <text evidence="7">The sequence shown here is derived from an EMBL/GenBank/DDBJ whole genome shotgun (WGS) entry which is preliminary data.</text>
</comment>
<feature type="transmembrane region" description="Helical" evidence="5">
    <location>
        <begin position="267"/>
        <end position="290"/>
    </location>
</feature>
<keyword evidence="2 5" id="KW-0812">Transmembrane</keyword>
<evidence type="ECO:0000256" key="4">
    <source>
        <dbReference type="ARBA" id="ARBA00023136"/>
    </source>
</evidence>
<sequence length="469" mass="53874">MDDNLTLSNSGSECEEHPPLFLGFKMILVGVIGTIIAIIGFLENALVFYTFISSKALRNKNLLYITCLSACDIFICFSYVEIMSVQIYAEYFHYFPLFRLWHNYLRVAFAISHIAISTASFLIVAAAFERYLQNGTSRTVIFRFVCCHRGKIVIMAFLFGVLFRGTIYFEIQIYYLEECEGFASMGVKISELARNVYYDGIWRFWTRRIATVFLPFFILLYCNATIVINLQKNNRENTIKMLILYCVFGASIASCKLHNRVKEATRSLIMVVTCYLFSNIIDVFISAWEYLDDASLLQLEEFYSIATDVSSLLTILAASLRFPIYLINDKIILREVRFAICFFYYHLAVCFSILSKRSKRKHHLKGELKQQLNSQNKNNTHNSMDDIMLHKKRNDLGAICISLTGIGRQRSQHSIVSLEMIPSRIAVRIPLTTEEQSSSEVNDNHETILLLSSNPLFNQAEKDSSSIPE</sequence>